<dbReference type="RefSeq" id="WP_040036197.1">
    <property type="nucleotide sequence ID" value="NZ_JWIQ02000002.1"/>
</dbReference>
<dbReference type="NCBIfam" id="NF037995">
    <property type="entry name" value="TRAP_S1"/>
    <property type="match status" value="1"/>
</dbReference>
<name>A0A0F5HT94_BACTR</name>
<reference evidence="6" key="1">
    <citation type="submission" date="2015-02" db="EMBL/GenBank/DDBJ databases">
        <title>Genome Assembly of Bacillaceae bacterium MTCC 8252.</title>
        <authorList>
            <person name="Verma A."/>
            <person name="Khatri I."/>
            <person name="Mual P."/>
            <person name="Subramanian S."/>
            <person name="Krishnamurthi S."/>
        </authorList>
    </citation>
    <scope>NUCLEOTIDE SEQUENCE [LARGE SCALE GENOMIC DNA]</scope>
    <source>
        <strain evidence="6">MTCC 8252</strain>
    </source>
</reference>
<evidence type="ECO:0000256" key="3">
    <source>
        <dbReference type="ARBA" id="ARBA00022448"/>
    </source>
</evidence>
<dbReference type="NCBIfam" id="TIGR00787">
    <property type="entry name" value="dctP"/>
    <property type="match status" value="1"/>
</dbReference>
<dbReference type="STRING" id="1221996.QY95_03119"/>
<comment type="subcellular location">
    <subcellularLocation>
        <location evidence="1">Cell envelope</location>
    </subcellularLocation>
</comment>
<keyword evidence="4 5" id="KW-0732">Signal</keyword>
<comment type="similarity">
    <text evidence="2">Belongs to the bacterial solute-binding protein 7 family.</text>
</comment>
<organism evidence="6 7">
    <name type="scientific">Bacillus thermotolerans</name>
    <name type="common">Quasibacillus thermotolerans</name>
    <dbReference type="NCBI Taxonomy" id="1221996"/>
    <lineage>
        <taxon>Bacteria</taxon>
        <taxon>Bacillati</taxon>
        <taxon>Bacillota</taxon>
        <taxon>Bacilli</taxon>
        <taxon>Bacillales</taxon>
        <taxon>Bacillaceae</taxon>
        <taxon>Bacillus</taxon>
    </lineage>
</organism>
<protein>
    <submittedName>
        <fullName evidence="6">TRAP-type C4-dicarboxylate transport system, periplasmic component</fullName>
    </submittedName>
</protein>
<gene>
    <name evidence="6" type="ORF">QY95_03119</name>
</gene>
<keyword evidence="3" id="KW-0813">Transport</keyword>
<dbReference type="PANTHER" id="PTHR33376">
    <property type="match status" value="1"/>
</dbReference>
<dbReference type="InterPro" id="IPR038404">
    <property type="entry name" value="TRAP_DctP_sf"/>
</dbReference>
<accession>A0A0F5HT94</accession>
<dbReference type="Pfam" id="PF03480">
    <property type="entry name" value="DctP"/>
    <property type="match status" value="1"/>
</dbReference>
<evidence type="ECO:0000256" key="2">
    <source>
        <dbReference type="ARBA" id="ARBA00009023"/>
    </source>
</evidence>
<evidence type="ECO:0000256" key="5">
    <source>
        <dbReference type="SAM" id="SignalP"/>
    </source>
</evidence>
<dbReference type="Proteomes" id="UP000031563">
    <property type="component" value="Unassembled WGS sequence"/>
</dbReference>
<dbReference type="EMBL" id="JWIR02000062">
    <property type="protein sequence ID" value="KKB36255.1"/>
    <property type="molecule type" value="Genomic_DNA"/>
</dbReference>
<dbReference type="GO" id="GO:0055085">
    <property type="term" value="P:transmembrane transport"/>
    <property type="evidence" value="ECO:0007669"/>
    <property type="project" value="InterPro"/>
</dbReference>
<evidence type="ECO:0000256" key="1">
    <source>
        <dbReference type="ARBA" id="ARBA00004196"/>
    </source>
</evidence>
<dbReference type="Gene3D" id="3.40.190.170">
    <property type="entry name" value="Bacterial extracellular solute-binding protein, family 7"/>
    <property type="match status" value="1"/>
</dbReference>
<dbReference type="PROSITE" id="PS51257">
    <property type="entry name" value="PROKAR_LIPOPROTEIN"/>
    <property type="match status" value="1"/>
</dbReference>
<feature type="signal peptide" evidence="5">
    <location>
        <begin position="1"/>
        <end position="18"/>
    </location>
</feature>
<keyword evidence="7" id="KW-1185">Reference proteome</keyword>
<dbReference type="InterPro" id="IPR004682">
    <property type="entry name" value="TRAP_DctP"/>
</dbReference>
<proteinExistence type="inferred from homology"/>
<dbReference type="GO" id="GO:0030288">
    <property type="term" value="C:outer membrane-bounded periplasmic space"/>
    <property type="evidence" value="ECO:0007669"/>
    <property type="project" value="InterPro"/>
</dbReference>
<comment type="caution">
    <text evidence="6">The sequence shown here is derived from an EMBL/GenBank/DDBJ whole genome shotgun (WGS) entry which is preliminary data.</text>
</comment>
<evidence type="ECO:0000313" key="7">
    <source>
        <dbReference type="Proteomes" id="UP000031563"/>
    </source>
</evidence>
<dbReference type="AlphaFoldDB" id="A0A0F5HT94"/>
<dbReference type="PIRSF" id="PIRSF006470">
    <property type="entry name" value="DctB"/>
    <property type="match status" value="1"/>
</dbReference>
<feature type="chain" id="PRO_5038457340" evidence="5">
    <location>
        <begin position="19"/>
        <end position="343"/>
    </location>
</feature>
<evidence type="ECO:0000256" key="4">
    <source>
        <dbReference type="ARBA" id="ARBA00022729"/>
    </source>
</evidence>
<evidence type="ECO:0000313" key="6">
    <source>
        <dbReference type="EMBL" id="KKB36255.1"/>
    </source>
</evidence>
<dbReference type="InterPro" id="IPR018389">
    <property type="entry name" value="DctP_fam"/>
</dbReference>
<dbReference type="PANTHER" id="PTHR33376:SF4">
    <property type="entry name" value="SIALIC ACID-BINDING PERIPLASMIC PROTEIN SIAP"/>
    <property type="match status" value="1"/>
</dbReference>
<dbReference type="OrthoDB" id="9776801at2"/>
<sequence length="343" mass="38741">MRKLFILMMGVGLLAALAGCSGQPVGEASEKKSYNLKMSISVGEATTWYKAADHFAKEVEEQTDGRIKIKVYANEQLSAGDQTKGVEMLLKGATDLSYHSPIIYSAFDKRFGVISAPFLFKDLNEVDEKLNGEGGEAISQILLENGVEPLGFGQNGFRQVTNSVRPIQSPEDIQNLKIRIPGINMYTDLWRGFGADPTAMTFSEVFAALQQGTIDGQENPIDVIKNTKLEEVQKYITMWNYSYDPIMLGMNKEKFDRMHPDDQQIIREAAQNANEYQIKLARELEKEQIEYLKGAGMEFHYPTEEEMNAFIQASDHIYEKYEKEWGTDLLQAFRDKPEGKGSR</sequence>